<keyword evidence="7" id="KW-0812">Transmembrane</keyword>
<dbReference type="Gene3D" id="6.10.340.10">
    <property type="match status" value="1"/>
</dbReference>
<dbReference type="GO" id="GO:0007165">
    <property type="term" value="P:signal transduction"/>
    <property type="evidence" value="ECO:0007669"/>
    <property type="project" value="UniProtKB-KW"/>
</dbReference>
<feature type="domain" description="Methyl-accepting transducer" evidence="8">
    <location>
        <begin position="278"/>
        <end position="514"/>
    </location>
</feature>
<dbReference type="Gene3D" id="1.10.287.950">
    <property type="entry name" value="Methyl-accepting chemotaxis protein"/>
    <property type="match status" value="1"/>
</dbReference>
<dbReference type="STRING" id="494026.PGLA_08225"/>
<evidence type="ECO:0000256" key="3">
    <source>
        <dbReference type="ARBA" id="ARBA00023136"/>
    </source>
</evidence>
<dbReference type="Proteomes" id="UP000076967">
    <property type="component" value="Unassembled WGS sequence"/>
</dbReference>
<keyword evidence="11" id="KW-1185">Reference proteome</keyword>
<evidence type="ECO:0000256" key="4">
    <source>
        <dbReference type="ARBA" id="ARBA00023224"/>
    </source>
</evidence>
<dbReference type="PANTHER" id="PTHR32089">
    <property type="entry name" value="METHYL-ACCEPTING CHEMOTAXIS PROTEIN MCPB"/>
    <property type="match status" value="1"/>
</dbReference>
<reference evidence="10 11" key="1">
    <citation type="submission" date="2016-03" db="EMBL/GenBank/DDBJ databases">
        <title>Draft genome sequence of Paenibacillus glacialis DSM 22343.</title>
        <authorList>
            <person name="Shin S.-K."/>
            <person name="Yi H."/>
        </authorList>
    </citation>
    <scope>NUCLEOTIDE SEQUENCE [LARGE SCALE GENOMIC DNA]</scope>
    <source>
        <strain evidence="10 11">DSM 22343</strain>
    </source>
</reference>
<comment type="caution">
    <text evidence="10">The sequence shown here is derived from an EMBL/GenBank/DDBJ whole genome shotgun (WGS) entry which is preliminary data.</text>
</comment>
<keyword evidence="3 7" id="KW-0472">Membrane</keyword>
<dbReference type="SMART" id="SM00283">
    <property type="entry name" value="MA"/>
    <property type="match status" value="1"/>
</dbReference>
<dbReference type="InterPro" id="IPR004089">
    <property type="entry name" value="MCPsignal_dom"/>
</dbReference>
<dbReference type="SMART" id="SM00304">
    <property type="entry name" value="HAMP"/>
    <property type="match status" value="1"/>
</dbReference>
<protein>
    <recommendedName>
        <fullName evidence="12">Chemotaxis protein</fullName>
    </recommendedName>
</protein>
<dbReference type="PROSITE" id="PS50885">
    <property type="entry name" value="HAMP"/>
    <property type="match status" value="1"/>
</dbReference>
<comment type="similarity">
    <text evidence="5">Belongs to the methyl-accepting chemotaxis (MCP) protein family.</text>
</comment>
<dbReference type="SUPFAM" id="SSF58104">
    <property type="entry name" value="Methyl-accepting chemotaxis protein (MCP) signaling domain"/>
    <property type="match status" value="1"/>
</dbReference>
<organism evidence="10 11">
    <name type="scientific">Paenibacillus glacialis</name>
    <dbReference type="NCBI Taxonomy" id="494026"/>
    <lineage>
        <taxon>Bacteria</taxon>
        <taxon>Bacillati</taxon>
        <taxon>Bacillota</taxon>
        <taxon>Bacilli</taxon>
        <taxon>Bacillales</taxon>
        <taxon>Paenibacillaceae</taxon>
        <taxon>Paenibacillus</taxon>
    </lineage>
</organism>
<evidence type="ECO:0000256" key="6">
    <source>
        <dbReference type="PROSITE-ProRule" id="PRU00284"/>
    </source>
</evidence>
<dbReference type="InterPro" id="IPR003660">
    <property type="entry name" value="HAMP_dom"/>
</dbReference>
<evidence type="ECO:0000256" key="5">
    <source>
        <dbReference type="ARBA" id="ARBA00029447"/>
    </source>
</evidence>
<keyword evidence="4 6" id="KW-0807">Transducer</keyword>
<evidence type="ECO:0000256" key="7">
    <source>
        <dbReference type="SAM" id="Phobius"/>
    </source>
</evidence>
<dbReference type="AlphaFoldDB" id="A0A168LRM8"/>
<dbReference type="Pfam" id="PF00015">
    <property type="entry name" value="MCPsignal"/>
    <property type="match status" value="1"/>
</dbReference>
<name>A0A168LRM8_9BACL</name>
<dbReference type="PANTHER" id="PTHR32089:SF112">
    <property type="entry name" value="LYSOZYME-LIKE PROTEIN-RELATED"/>
    <property type="match status" value="1"/>
</dbReference>
<dbReference type="InterPro" id="IPR024478">
    <property type="entry name" value="HlyB_4HB_MCP"/>
</dbReference>
<evidence type="ECO:0008006" key="12">
    <source>
        <dbReference type="Google" id="ProtNLM"/>
    </source>
</evidence>
<keyword evidence="7" id="KW-1133">Transmembrane helix</keyword>
<dbReference type="GO" id="GO:0005886">
    <property type="term" value="C:plasma membrane"/>
    <property type="evidence" value="ECO:0007669"/>
    <property type="project" value="UniProtKB-SubCell"/>
</dbReference>
<evidence type="ECO:0000256" key="2">
    <source>
        <dbReference type="ARBA" id="ARBA00022475"/>
    </source>
</evidence>
<evidence type="ECO:0000313" key="10">
    <source>
        <dbReference type="EMBL" id="OAB43757.1"/>
    </source>
</evidence>
<evidence type="ECO:0000256" key="1">
    <source>
        <dbReference type="ARBA" id="ARBA00004236"/>
    </source>
</evidence>
<gene>
    <name evidence="10" type="ORF">PGLA_08225</name>
</gene>
<evidence type="ECO:0000259" key="8">
    <source>
        <dbReference type="PROSITE" id="PS50111"/>
    </source>
</evidence>
<dbReference type="OrthoDB" id="358716at2"/>
<evidence type="ECO:0000259" key="9">
    <source>
        <dbReference type="PROSITE" id="PS50885"/>
    </source>
</evidence>
<feature type="transmembrane region" description="Helical" evidence="7">
    <location>
        <begin position="183"/>
        <end position="205"/>
    </location>
</feature>
<comment type="subcellular location">
    <subcellularLocation>
        <location evidence="1">Cell membrane</location>
    </subcellularLocation>
</comment>
<dbReference type="PROSITE" id="PS50111">
    <property type="entry name" value="CHEMOTAXIS_TRANSDUC_2"/>
    <property type="match status" value="1"/>
</dbReference>
<dbReference type="EMBL" id="LVJH01000010">
    <property type="protein sequence ID" value="OAB43757.1"/>
    <property type="molecule type" value="Genomic_DNA"/>
</dbReference>
<keyword evidence="2" id="KW-1003">Cell membrane</keyword>
<proteinExistence type="inferred from homology"/>
<dbReference type="Pfam" id="PF12729">
    <property type="entry name" value="4HB_MCP_1"/>
    <property type="match status" value="1"/>
</dbReference>
<feature type="domain" description="HAMP" evidence="9">
    <location>
        <begin position="206"/>
        <end position="259"/>
    </location>
</feature>
<dbReference type="CDD" id="cd11386">
    <property type="entry name" value="MCP_signal"/>
    <property type="match status" value="1"/>
</dbReference>
<sequence>MRFTVKTKFVAVFASLIVMIGAFSWSDISRIQKLTSNNVQTVQVWLKGIETIQAINYHVEHIDFAQYKILATKVVQERTDLFTDISSTMAKVDGLLLSYQDSLDNDKDRANFTKLTAEWKIFKEAFATFEKSELYSVEIREATTKIAESLGKVKQLVTPIVQFNHDGAIAAEQDSKDLSSSSMIQLLIGLGTMVMFIIIVGSILIRSISVPVRKVSEALNRIADGDLTVETIVVKNKDEIGTMVLAVNRMVVHLRESVNQMLSASHKVASSSEQLLFNSRNNADASNHVTLSVQEVATGAEIQAQSSLDCSRAMDEMSSGIQRIAETASDVSELSLSATEHAKTGTESMQRVSHKMQAVSTAVDNANGVLKELEIHSNNISEVSTLIGNISSQTNLLALNAAIEAARAGDAGMGFAVVANEVRKLASQTEESVQSISALINNIQADSARAVQVMNEGLIEVNEGLHEVREAEKAFHQIFKSSDMVALKVQETAAAAEQMAASTEEVAATVTNVGAVAQQTSATAQTVASAAEEQLASTEEITASAKSLLDISQDLFKVVNTFKTDKTHL</sequence>
<evidence type="ECO:0000313" key="11">
    <source>
        <dbReference type="Proteomes" id="UP000076967"/>
    </source>
</evidence>
<dbReference type="Pfam" id="PF00672">
    <property type="entry name" value="HAMP"/>
    <property type="match status" value="1"/>
</dbReference>
<dbReference type="RefSeq" id="WP_068531468.1">
    <property type="nucleotide sequence ID" value="NZ_LVJH01000010.1"/>
</dbReference>
<dbReference type="CDD" id="cd06225">
    <property type="entry name" value="HAMP"/>
    <property type="match status" value="1"/>
</dbReference>
<accession>A0A168LRM8</accession>